<feature type="disulfide bond" evidence="16">
    <location>
        <begin position="755"/>
        <end position="766"/>
    </location>
</feature>
<dbReference type="Pfam" id="PF19030">
    <property type="entry name" value="TSP1_ADAMTS"/>
    <property type="match status" value="2"/>
</dbReference>
<feature type="compositionally biased region" description="Low complexity" evidence="18">
    <location>
        <begin position="491"/>
        <end position="502"/>
    </location>
</feature>
<dbReference type="SUPFAM" id="SSF82895">
    <property type="entry name" value="TSP-1 type 1 repeat"/>
    <property type="match status" value="3"/>
</dbReference>
<feature type="binding site" evidence="15 17">
    <location>
        <position position="623"/>
    </location>
    <ligand>
        <name>Zn(2+)</name>
        <dbReference type="ChEBI" id="CHEBI:29105"/>
        <note>catalytic</note>
    </ligand>
</feature>
<dbReference type="PANTHER" id="PTHR13723:SF39">
    <property type="entry name" value="A DISINTEGRIN AND METALLOPROTEINASE WITH THROMBOSPONDIN MOTIFS 15"/>
    <property type="match status" value="1"/>
</dbReference>
<keyword evidence="15" id="KW-0106">Calcium</keyword>
<gene>
    <name evidence="21" type="primary">ADAMTS15</name>
</gene>
<feature type="compositionally biased region" description="Low complexity" evidence="18">
    <location>
        <begin position="390"/>
        <end position="404"/>
    </location>
</feature>
<evidence type="ECO:0000256" key="16">
    <source>
        <dbReference type="PIRSR" id="PIRSR613273-3"/>
    </source>
</evidence>
<feature type="binding site" evidence="15">
    <location>
        <position position="687"/>
    </location>
    <ligand>
        <name>Ca(2+)</name>
        <dbReference type="ChEBI" id="CHEBI:29108"/>
        <label>1</label>
    </ligand>
</feature>
<dbReference type="Gene3D" id="3.40.390.10">
    <property type="entry name" value="Collagenase (Catalytic Domain)"/>
    <property type="match status" value="1"/>
</dbReference>
<evidence type="ECO:0000256" key="6">
    <source>
        <dbReference type="ARBA" id="ARBA00022723"/>
    </source>
</evidence>
<evidence type="ECO:0000256" key="8">
    <source>
        <dbReference type="ARBA" id="ARBA00022737"/>
    </source>
</evidence>
<dbReference type="Ensembl" id="ENSCAFT00030004500.1">
    <property type="protein sequence ID" value="ENSCAFP00030003990.1"/>
    <property type="gene ID" value="ENSCAFG00030002440.1"/>
</dbReference>
<organism evidence="21 22">
    <name type="scientific">Canis lupus familiaris</name>
    <name type="common">Dog</name>
    <name type="synonym">Canis familiaris</name>
    <dbReference type="NCBI Taxonomy" id="9615"/>
    <lineage>
        <taxon>Eukaryota</taxon>
        <taxon>Metazoa</taxon>
        <taxon>Chordata</taxon>
        <taxon>Craniata</taxon>
        <taxon>Vertebrata</taxon>
        <taxon>Euteleostomi</taxon>
        <taxon>Mammalia</taxon>
        <taxon>Eutheria</taxon>
        <taxon>Laurasiatheria</taxon>
        <taxon>Carnivora</taxon>
        <taxon>Caniformia</taxon>
        <taxon>Canidae</taxon>
        <taxon>Canis</taxon>
    </lineage>
</organism>
<feature type="compositionally biased region" description="Basic residues" evidence="18">
    <location>
        <begin position="567"/>
        <end position="585"/>
    </location>
</feature>
<evidence type="ECO:0000313" key="20">
    <source>
        <dbReference type="Ensembl" id="ENSCAFP00030003990.1"/>
    </source>
</evidence>
<evidence type="ECO:0000313" key="22">
    <source>
        <dbReference type="Proteomes" id="UP000694542"/>
    </source>
</evidence>
<dbReference type="Proteomes" id="UP000694542">
    <property type="component" value="Chromosome 5"/>
</dbReference>
<comment type="caution">
    <text evidence="17">Lacks conserved residue(s) required for the propagation of feature annotation.</text>
</comment>
<evidence type="ECO:0000256" key="12">
    <source>
        <dbReference type="ARBA" id="ARBA00023145"/>
    </source>
</evidence>
<evidence type="ECO:0000256" key="9">
    <source>
        <dbReference type="ARBA" id="ARBA00022801"/>
    </source>
</evidence>
<feature type="disulfide bond" evidence="16">
    <location>
        <begin position="639"/>
        <end position="668"/>
    </location>
</feature>
<dbReference type="GO" id="GO:0046872">
    <property type="term" value="F:metal ion binding"/>
    <property type="evidence" value="ECO:0007669"/>
    <property type="project" value="UniProtKB-KW"/>
</dbReference>
<evidence type="ECO:0000256" key="2">
    <source>
        <dbReference type="ARBA" id="ARBA00022525"/>
    </source>
</evidence>
<accession>A0A8C0SB80</accession>
<feature type="region of interest" description="Disordered" evidence="18">
    <location>
        <begin position="420"/>
        <end position="627"/>
    </location>
</feature>
<keyword evidence="3" id="KW-0272">Extracellular matrix</keyword>
<dbReference type="InterPro" id="IPR013273">
    <property type="entry name" value="ADAMTS/ADAMTS-like"/>
</dbReference>
<dbReference type="InterPro" id="IPR045371">
    <property type="entry name" value="ADAMTS_CR_3"/>
</dbReference>
<keyword evidence="6 15" id="KW-0479">Metal-binding</keyword>
<feature type="domain" description="Peptidase M12B" evidence="19">
    <location>
        <begin position="623"/>
        <end position="689"/>
    </location>
</feature>
<evidence type="ECO:0000256" key="3">
    <source>
        <dbReference type="ARBA" id="ARBA00022530"/>
    </source>
</evidence>
<dbReference type="AlphaFoldDB" id="A0A8C0SB80"/>
<protein>
    <submittedName>
        <fullName evidence="21">ADAM metallopeptidase with thrombospondin type 1 motif 15</fullName>
    </submittedName>
</protein>
<evidence type="ECO:0000256" key="14">
    <source>
        <dbReference type="ARBA" id="ARBA00023180"/>
    </source>
</evidence>
<dbReference type="InterPro" id="IPR010294">
    <property type="entry name" value="ADAMTS_spacer1"/>
</dbReference>
<evidence type="ECO:0000256" key="13">
    <source>
        <dbReference type="ARBA" id="ARBA00023157"/>
    </source>
</evidence>
<dbReference type="InterPro" id="IPR001590">
    <property type="entry name" value="Peptidase_M12B"/>
</dbReference>
<keyword evidence="13 16" id="KW-1015">Disulfide bond</keyword>
<keyword evidence="4" id="KW-0645">Protease</keyword>
<dbReference type="Pfam" id="PF05986">
    <property type="entry name" value="ADAMTS_spacer1"/>
    <property type="match status" value="1"/>
</dbReference>
<proteinExistence type="predicted"/>
<keyword evidence="7" id="KW-0732">Signal</keyword>
<dbReference type="Gene3D" id="3.40.1620.60">
    <property type="match status" value="2"/>
</dbReference>
<name>A0A8C0SB80_CANLF</name>
<dbReference type="PANTHER" id="PTHR13723">
    <property type="entry name" value="ADAMTS A DISINTEGRIN AND METALLOPROTEASE WITH THROMBOSPONDIN MOTIFS PROTEASE"/>
    <property type="match status" value="1"/>
</dbReference>
<dbReference type="FunFam" id="2.20.100.10:FF:000006">
    <property type="entry name" value="A disintegrin and metalloproteinase with thrombospondin motifs 1"/>
    <property type="match status" value="1"/>
</dbReference>
<feature type="region of interest" description="Disordered" evidence="18">
    <location>
        <begin position="245"/>
        <end position="271"/>
    </location>
</feature>
<evidence type="ECO:0000256" key="4">
    <source>
        <dbReference type="ARBA" id="ARBA00022670"/>
    </source>
</evidence>
<dbReference type="SMART" id="SM00209">
    <property type="entry name" value="TSP1"/>
    <property type="match status" value="3"/>
</dbReference>
<keyword evidence="5" id="KW-0165">Cleavage on pair of basic residues</keyword>
<sequence length="1211" mass="125569">KFNALHQPLRAPLRRGRQRGLHRPGFEEVSPLFLEVCPSNDGACTGAVLGSGSFRGHCDEAVAAAGAAGVLQGEGPGGWGGGGVGRGEASFPTSDPAWLGERVGPGSRRTHAGRDRRNRRGAGGAGGAGAGRAARSAVPAASPRLPPPPAARRPPPASTPLPPRRVAPSAQEAGPVAPGARGAAGSGSGEGREEGRGLGRPQRRGPLIGSPSARSAASPAAAAERRPRTSRRVPAAVSVLALAEAAGRASLRKAQVGGRAPRSGRSSLPALGLLEAAGGPGAPVPGCAPPRAGPSLPSAPPCAARSHAPAGHPEPGTGRGARGRLGARAGGGGPHPPGPGHQRPPLLPGGRRGPRGAGAHFADHSVPGGLLPPPDAGCPVPGARPRHGAPGRPPAGAGRGLPGPAALLLLRGRERRAGLVRRGEPVRGAPRRVRLQGRRVCPQPAPQRQCAGGAAQRPGRTPPPAPGRPGRAPRGPHLSLRGGLGLEPRHPAGAGPVQAAGARLRGGSQPAEVRARQALRVHPALRGDAGGGGRVHGQVPRRRPGALPADAAGHGGAPLPPSEHPQPHQRRRGQGAASRRPRRGAQGHGQRGPDAAQLLRLAEKAEQSERQAPGVLGHGHPLHQAGHVFNMPHDNVKVCEEVFGKLRANHMMSPTLIQIDRANPWSACSAAIITDFLDSGHGDCLLDAPSKPISLPEDLPGASYTLSQQCELAFGVGSKPCPYMQYCTKLWCTGKAKGQMVCQTRHFPWADGTSCGDGKFCLKGTCVERHNLNKYRVDGSWAKWEPYGACSRTCGGGVQLARRQCSNPTPANGGKYCEGVRVKYRSCNLEPCPSSASGKSFREEQCEAFNGYNHSTNRLTLAVAWVPKYSGVSPQDKCKLICRANGTGYFYVLAPKVVDGTPCTPDSTSVCVQGKCIKAGCDGNLGSKKKFDKCGVCGGDNKSCKKVTGLFTKPMHGYNFVVAIPAGASSIDIRQRGYKGLIGDDNYLALKNSQGKYLLNGHFVVSAVERDLVVKGSLLRYSGTGTAVESLQASRPILEPLTVEVLSVGKMTPPRVRYSFYLPKEPREDRAPAEPRGAPGLLDGAPGLSNQVEPQGPRAAGRWVAGGWGPCSASCGGGGLQRRPVDCRGPAGPRPPSACRPAPRPADTRACGEPCASWQPGAWSPCSKSCGRGFKRRALQCLGPGGRLLARDRCDLRRKPQELDFCAARPC</sequence>
<dbReference type="GO" id="GO:0030198">
    <property type="term" value="P:extracellular matrix organization"/>
    <property type="evidence" value="ECO:0007669"/>
    <property type="project" value="InterPro"/>
</dbReference>
<dbReference type="InterPro" id="IPR000884">
    <property type="entry name" value="TSP1_rpt"/>
</dbReference>
<feature type="compositionally biased region" description="Low complexity" evidence="18">
    <location>
        <begin position="204"/>
        <end position="222"/>
    </location>
</feature>
<dbReference type="FunFam" id="2.20.100.10:FF:000005">
    <property type="entry name" value="ADAM metallopeptidase with thrombospondin type 1 motif 9"/>
    <property type="match status" value="1"/>
</dbReference>
<evidence type="ECO:0000256" key="1">
    <source>
        <dbReference type="ARBA" id="ARBA00004498"/>
    </source>
</evidence>
<feature type="compositionally biased region" description="Gly residues" evidence="18">
    <location>
        <begin position="121"/>
        <end position="130"/>
    </location>
</feature>
<feature type="compositionally biased region" description="Low complexity" evidence="18">
    <location>
        <begin position="172"/>
        <end position="181"/>
    </location>
</feature>
<dbReference type="InterPro" id="IPR041645">
    <property type="entry name" value="ADAMTS_CR_2"/>
</dbReference>
<dbReference type="GO" id="GO:0006508">
    <property type="term" value="P:proteolysis"/>
    <property type="evidence" value="ECO:0007669"/>
    <property type="project" value="UniProtKB-KW"/>
</dbReference>
<feature type="disulfide bond" evidence="16">
    <location>
        <begin position="710"/>
        <end position="732"/>
    </location>
</feature>
<feature type="compositionally biased region" description="Pro residues" evidence="18">
    <location>
        <begin position="144"/>
        <end position="165"/>
    </location>
</feature>
<keyword evidence="9" id="KW-0378">Hydrolase</keyword>
<feature type="disulfide bond" evidence="16">
    <location>
        <begin position="721"/>
        <end position="742"/>
    </location>
</feature>
<evidence type="ECO:0000256" key="18">
    <source>
        <dbReference type="SAM" id="MobiDB-lite"/>
    </source>
</evidence>
<dbReference type="PROSITE" id="PS50215">
    <property type="entry name" value="ADAM_MEPRO"/>
    <property type="match status" value="1"/>
</dbReference>
<comment type="cofactor">
    <cofactor evidence="15">
        <name>Zn(2+)</name>
        <dbReference type="ChEBI" id="CHEBI:29105"/>
    </cofactor>
    <text evidence="15">Binds 1 zinc ion per subunit.</text>
</comment>
<feature type="binding site" evidence="15 17">
    <location>
        <position position="627"/>
    </location>
    <ligand>
        <name>Zn(2+)</name>
        <dbReference type="ChEBI" id="CHEBI:29105"/>
        <note>catalytic</note>
    </ligand>
</feature>
<dbReference type="PRINTS" id="PR01857">
    <property type="entry name" value="ADAMTSFAMILY"/>
</dbReference>
<dbReference type="GO" id="GO:0004222">
    <property type="term" value="F:metalloendopeptidase activity"/>
    <property type="evidence" value="ECO:0007669"/>
    <property type="project" value="InterPro"/>
</dbReference>
<comment type="subcellular location">
    <subcellularLocation>
        <location evidence="1">Secreted</location>
        <location evidence="1">Extracellular space</location>
        <location evidence="1">Extracellular matrix</location>
    </subcellularLocation>
</comment>
<feature type="compositionally biased region" description="Low complexity" evidence="18">
    <location>
        <begin position="131"/>
        <end position="143"/>
    </location>
</feature>
<keyword evidence="8" id="KW-0677">Repeat</keyword>
<feature type="region of interest" description="Disordered" evidence="18">
    <location>
        <begin position="78"/>
        <end position="233"/>
    </location>
</feature>
<dbReference type="InterPro" id="IPR024079">
    <property type="entry name" value="MetalloPept_cat_dom_sf"/>
</dbReference>
<keyword evidence="12" id="KW-0865">Zymogen</keyword>
<feature type="region of interest" description="Disordered" evidence="18">
    <location>
        <begin position="284"/>
        <end position="404"/>
    </location>
</feature>
<feature type="binding site" evidence="15">
    <location>
        <position position="684"/>
    </location>
    <ligand>
        <name>Ca(2+)</name>
        <dbReference type="ChEBI" id="CHEBI:29108"/>
        <label>1</label>
    </ligand>
</feature>
<dbReference type="SUPFAM" id="SSF55486">
    <property type="entry name" value="Metalloproteases ('zincins'), catalytic domain"/>
    <property type="match status" value="1"/>
</dbReference>
<dbReference type="Proteomes" id="UP000694429">
    <property type="component" value="Chromosome 5"/>
</dbReference>
<feature type="disulfide bond" evidence="16">
    <location>
        <begin position="727"/>
        <end position="761"/>
    </location>
</feature>
<feature type="disulfide bond" evidence="16">
    <location>
        <begin position="805"/>
        <end position="817"/>
    </location>
</feature>
<dbReference type="Gene3D" id="2.20.100.10">
    <property type="entry name" value="Thrombospondin type-1 (TSP1) repeat"/>
    <property type="match status" value="3"/>
</dbReference>
<keyword evidence="10 15" id="KW-0862">Zinc</keyword>
<dbReference type="InterPro" id="IPR050439">
    <property type="entry name" value="ADAMTS_ADAMTS-like"/>
</dbReference>
<dbReference type="Pfam" id="PF17771">
    <property type="entry name" value="ADAMTS_CR_2"/>
    <property type="match status" value="1"/>
</dbReference>
<feature type="compositionally biased region" description="Pro residues" evidence="18">
    <location>
        <begin position="284"/>
        <end position="300"/>
    </location>
</feature>
<keyword evidence="11" id="KW-0482">Metalloprotease</keyword>
<dbReference type="InterPro" id="IPR006586">
    <property type="entry name" value="ADAM_Cys-rich"/>
</dbReference>
<dbReference type="FunFam" id="2.60.120.830:FF:000001">
    <property type="entry name" value="A disintegrin and metalloproteinase with thrombospondin motifs 1"/>
    <property type="match status" value="1"/>
</dbReference>
<evidence type="ECO:0000256" key="10">
    <source>
        <dbReference type="ARBA" id="ARBA00022833"/>
    </source>
</evidence>
<feature type="region of interest" description="Disordered" evidence="18">
    <location>
        <begin position="1062"/>
        <end position="1099"/>
    </location>
</feature>
<evidence type="ECO:0000256" key="7">
    <source>
        <dbReference type="ARBA" id="ARBA00022729"/>
    </source>
</evidence>
<dbReference type="Ensembl" id="ENSCAFT00040021347.1">
    <property type="protein sequence ID" value="ENSCAFP00040018537.1"/>
    <property type="gene ID" value="ENSCAFG00040011559.1"/>
</dbReference>
<feature type="compositionally biased region" description="Low complexity" evidence="18">
    <location>
        <begin position="1077"/>
        <end position="1088"/>
    </location>
</feature>
<keyword evidence="14" id="KW-0325">Glycoprotein</keyword>
<evidence type="ECO:0000259" key="19">
    <source>
        <dbReference type="PROSITE" id="PS50215"/>
    </source>
</evidence>
<dbReference type="PROSITE" id="PS50092">
    <property type="entry name" value="TSP1"/>
    <property type="match status" value="3"/>
</dbReference>
<evidence type="ECO:0000256" key="17">
    <source>
        <dbReference type="PROSITE-ProRule" id="PRU00276"/>
    </source>
</evidence>
<dbReference type="Pfam" id="PF19236">
    <property type="entry name" value="ADAMTS_CR_3"/>
    <property type="match status" value="1"/>
</dbReference>
<keyword evidence="2" id="KW-0964">Secreted</keyword>
<feature type="disulfide bond" evidence="16">
    <location>
        <begin position="794"/>
        <end position="832"/>
    </location>
</feature>
<evidence type="ECO:0000256" key="11">
    <source>
        <dbReference type="ARBA" id="ARBA00023049"/>
    </source>
</evidence>
<feature type="disulfide bond" evidence="16">
    <location>
        <begin position="790"/>
        <end position="827"/>
    </location>
</feature>
<dbReference type="SMART" id="SM00608">
    <property type="entry name" value="ACR"/>
    <property type="match status" value="1"/>
</dbReference>
<dbReference type="InterPro" id="IPR036383">
    <property type="entry name" value="TSP1_rpt_sf"/>
</dbReference>
<evidence type="ECO:0000256" key="15">
    <source>
        <dbReference type="PIRSR" id="PIRSR613273-2"/>
    </source>
</evidence>
<dbReference type="Gene3D" id="2.60.120.830">
    <property type="match status" value="1"/>
</dbReference>
<feature type="binding site" evidence="15 17">
    <location>
        <position position="633"/>
    </location>
    <ligand>
        <name>Zn(2+)</name>
        <dbReference type="ChEBI" id="CHEBI:29105"/>
        <note>catalytic</note>
    </ligand>
</feature>
<evidence type="ECO:0000313" key="21">
    <source>
        <dbReference type="Ensembl" id="ENSCAFP00040018537.1"/>
    </source>
</evidence>
<reference evidence="21" key="3">
    <citation type="submission" date="2025-05" db="UniProtKB">
        <authorList>
            <consortium name="Ensembl"/>
        </authorList>
    </citation>
    <scope>IDENTIFICATION</scope>
</reference>
<evidence type="ECO:0000256" key="5">
    <source>
        <dbReference type="ARBA" id="ARBA00022685"/>
    </source>
</evidence>
<reference evidence="20" key="2">
    <citation type="submission" date="2019-03" db="EMBL/GenBank/DDBJ databases">
        <authorList>
            <person name="Warren W.C."/>
            <person name="Johnson G.S."/>
        </authorList>
    </citation>
    <scope>NUCLEOTIDE SEQUENCE [LARGE SCALE GENOMIC DNA]</scope>
    <source>
        <strain evidence="20">Basenji</strain>
    </source>
</reference>
<feature type="compositionally biased region" description="Basic and acidic residues" evidence="18">
    <location>
        <begin position="1064"/>
        <end position="1073"/>
    </location>
</feature>
<reference evidence="21" key="1">
    <citation type="submission" date="2018-10" db="EMBL/GenBank/DDBJ databases">
        <title>De novo assembly of a Great Dane genome.</title>
        <authorList>
            <person name="Kidd J.M."/>
            <person name="Pendleton A.L."/>
            <person name="Shen F."/>
            <person name="Emery S."/>
        </authorList>
    </citation>
    <scope>NUCLEOTIDE SEQUENCE [LARGE SCALE GENOMIC DNA]</scope>
    <source>
        <strain evidence="21">Great Dane</strain>
    </source>
</reference>
<dbReference type="Pfam" id="PF00090">
    <property type="entry name" value="TSP_1"/>
    <property type="match status" value="1"/>
</dbReference>
<feature type="binding site" evidence="15">
    <location>
        <position position="687"/>
    </location>
    <ligand>
        <name>Ca(2+)</name>
        <dbReference type="ChEBI" id="CHEBI:29108"/>
        <label>2</label>
    </ligand>
</feature>
<feature type="compositionally biased region" description="Basic residues" evidence="18">
    <location>
        <begin position="108"/>
        <end position="120"/>
    </location>
</feature>